<dbReference type="GO" id="GO:0003676">
    <property type="term" value="F:nucleic acid binding"/>
    <property type="evidence" value="ECO:0007669"/>
    <property type="project" value="InterPro"/>
</dbReference>
<dbReference type="PROSITE" id="PS50879">
    <property type="entry name" value="RNASE_H_1"/>
    <property type="match status" value="1"/>
</dbReference>
<evidence type="ECO:0000313" key="3">
    <source>
        <dbReference type="EnsemblMetazoa" id="SMAR001414-PA"/>
    </source>
</evidence>
<dbReference type="Pfam" id="PF00075">
    <property type="entry name" value="RNase_H"/>
    <property type="match status" value="1"/>
</dbReference>
<dbReference type="GO" id="GO:0004523">
    <property type="term" value="F:RNA-DNA hybrid ribonuclease activity"/>
    <property type="evidence" value="ECO:0007669"/>
    <property type="project" value="InterPro"/>
</dbReference>
<dbReference type="EnsemblMetazoa" id="SMAR001414-RA">
    <property type="protein sequence ID" value="SMAR001414-PA"/>
    <property type="gene ID" value="SMAR001414"/>
</dbReference>
<dbReference type="PhylomeDB" id="T1IKG5"/>
<organism evidence="3 4">
    <name type="scientific">Strigamia maritima</name>
    <name type="common">European centipede</name>
    <name type="synonym">Geophilus maritimus</name>
    <dbReference type="NCBI Taxonomy" id="126957"/>
    <lineage>
        <taxon>Eukaryota</taxon>
        <taxon>Metazoa</taxon>
        <taxon>Ecdysozoa</taxon>
        <taxon>Arthropoda</taxon>
        <taxon>Myriapoda</taxon>
        <taxon>Chilopoda</taxon>
        <taxon>Pleurostigmophora</taxon>
        <taxon>Geophilomorpha</taxon>
        <taxon>Linotaeniidae</taxon>
        <taxon>Strigamia</taxon>
    </lineage>
</organism>
<dbReference type="OMA" id="VNGACEN"/>
<dbReference type="PANTHER" id="PTHR10642">
    <property type="entry name" value="RIBONUCLEASE H1"/>
    <property type="match status" value="1"/>
</dbReference>
<dbReference type="STRING" id="126957.T1IKG5"/>
<dbReference type="EMBL" id="AFFK01015355">
    <property type="status" value="NOT_ANNOTATED_CDS"/>
    <property type="molecule type" value="Genomic_DNA"/>
</dbReference>
<accession>T1IKG5</accession>
<dbReference type="CDD" id="cd09280">
    <property type="entry name" value="RNase_HI_eukaryote_like"/>
    <property type="match status" value="1"/>
</dbReference>
<dbReference type="Proteomes" id="UP000014500">
    <property type="component" value="Unassembled WGS sequence"/>
</dbReference>
<proteinExistence type="inferred from homology"/>
<evidence type="ECO:0000313" key="4">
    <source>
        <dbReference type="Proteomes" id="UP000014500"/>
    </source>
</evidence>
<sequence length="157" mass="17514">MRVVQMSVPEIYIVGAFESNAQHGARGGIGVYWGPDNPRNVSERLKGDQTINRAAIRAAVRALGQARAENLREIRIFSDSEFLITSVNQGLGLWQRTGWTTVTGQPVENREDFEDLIIASTGIPAVHWRRVEDHSRNLDIEAADQLAREGLLKKLLP</sequence>
<name>T1IKG5_STRMM</name>
<dbReference type="eggNOG" id="KOG3752">
    <property type="taxonomic scope" value="Eukaryota"/>
</dbReference>
<comment type="similarity">
    <text evidence="1">Belongs to the RNase H family.</text>
</comment>
<dbReference type="PANTHER" id="PTHR10642:SF33">
    <property type="entry name" value="RIBONUCLEASE H1-LIKE"/>
    <property type="match status" value="1"/>
</dbReference>
<feature type="domain" description="RNase H type-1" evidence="2">
    <location>
        <begin position="5"/>
        <end position="152"/>
    </location>
</feature>
<evidence type="ECO:0000256" key="1">
    <source>
        <dbReference type="ARBA" id="ARBA00005300"/>
    </source>
</evidence>
<dbReference type="AlphaFoldDB" id="T1IKG5"/>
<reference evidence="3" key="2">
    <citation type="submission" date="2015-02" db="UniProtKB">
        <authorList>
            <consortium name="EnsemblMetazoa"/>
        </authorList>
    </citation>
    <scope>IDENTIFICATION</scope>
</reference>
<evidence type="ECO:0000259" key="2">
    <source>
        <dbReference type="PROSITE" id="PS50879"/>
    </source>
</evidence>
<dbReference type="GO" id="GO:0043137">
    <property type="term" value="P:DNA replication, removal of RNA primer"/>
    <property type="evidence" value="ECO:0007669"/>
    <property type="project" value="TreeGrafter"/>
</dbReference>
<dbReference type="InterPro" id="IPR002156">
    <property type="entry name" value="RNaseH_domain"/>
</dbReference>
<dbReference type="SUPFAM" id="SSF53098">
    <property type="entry name" value="Ribonuclease H-like"/>
    <property type="match status" value="1"/>
</dbReference>
<dbReference type="InterPro" id="IPR050092">
    <property type="entry name" value="RNase_H"/>
</dbReference>
<protein>
    <recommendedName>
        <fullName evidence="2">RNase H type-1 domain-containing protein</fullName>
    </recommendedName>
</protein>
<dbReference type="InterPro" id="IPR036397">
    <property type="entry name" value="RNaseH_sf"/>
</dbReference>
<dbReference type="HOGENOM" id="CLU_030894_4_4_1"/>
<dbReference type="InterPro" id="IPR012337">
    <property type="entry name" value="RNaseH-like_sf"/>
</dbReference>
<keyword evidence="4" id="KW-1185">Reference proteome</keyword>
<dbReference type="Gene3D" id="3.30.420.10">
    <property type="entry name" value="Ribonuclease H-like superfamily/Ribonuclease H"/>
    <property type="match status" value="1"/>
</dbReference>
<reference evidence="4" key="1">
    <citation type="submission" date="2011-05" db="EMBL/GenBank/DDBJ databases">
        <authorList>
            <person name="Richards S.R."/>
            <person name="Qu J."/>
            <person name="Jiang H."/>
            <person name="Jhangiani S.N."/>
            <person name="Agravi P."/>
            <person name="Goodspeed R."/>
            <person name="Gross S."/>
            <person name="Mandapat C."/>
            <person name="Jackson L."/>
            <person name="Mathew T."/>
            <person name="Pu L."/>
            <person name="Thornton R."/>
            <person name="Saada N."/>
            <person name="Wilczek-Boney K.B."/>
            <person name="Lee S."/>
            <person name="Kovar C."/>
            <person name="Wu Y."/>
            <person name="Scherer S.E."/>
            <person name="Worley K.C."/>
            <person name="Muzny D.M."/>
            <person name="Gibbs R."/>
        </authorList>
    </citation>
    <scope>NUCLEOTIDE SEQUENCE</scope>
    <source>
        <strain evidence="4">Brora</strain>
    </source>
</reference>